<sequence>MGSNGWGILPAGFAEPDEGPEKIREKRVPARMDGREPAFPRRGRGRRRLEGSHPRGGVAPGRRPAFLASPRADPRFARSKAARDG</sequence>
<reference evidence="3" key="1">
    <citation type="journal article" date="2019" name="Int. J. Syst. Evol. Microbiol.">
        <title>The Global Catalogue of Microorganisms (GCM) 10K type strain sequencing project: providing services to taxonomists for standard genome sequencing and annotation.</title>
        <authorList>
            <consortium name="The Broad Institute Genomics Platform"/>
            <consortium name="The Broad Institute Genome Sequencing Center for Infectious Disease"/>
            <person name="Wu L."/>
            <person name="Ma J."/>
        </authorList>
    </citation>
    <scope>NUCLEOTIDE SEQUENCE [LARGE SCALE GENOMIC DNA]</scope>
    <source>
        <strain evidence="3">JCM 9933</strain>
    </source>
</reference>
<dbReference type="EMBL" id="BAAAFZ010000046">
    <property type="protein sequence ID" value="GAA0589325.1"/>
    <property type="molecule type" value="Genomic_DNA"/>
</dbReference>
<comment type="caution">
    <text evidence="2">The sequence shown here is derived from an EMBL/GenBank/DDBJ whole genome shotgun (WGS) entry which is preliminary data.</text>
</comment>
<feature type="compositionally biased region" description="Basic and acidic residues" evidence="1">
    <location>
        <begin position="19"/>
        <end position="39"/>
    </location>
</feature>
<keyword evidence="3" id="KW-1185">Reference proteome</keyword>
<accession>A0ABP3QEI7</accession>
<evidence type="ECO:0000313" key="2">
    <source>
        <dbReference type="EMBL" id="GAA0589325.1"/>
    </source>
</evidence>
<evidence type="ECO:0000256" key="1">
    <source>
        <dbReference type="SAM" id="MobiDB-lite"/>
    </source>
</evidence>
<feature type="region of interest" description="Disordered" evidence="1">
    <location>
        <begin position="1"/>
        <end position="85"/>
    </location>
</feature>
<protein>
    <submittedName>
        <fullName evidence="2">Uncharacterized protein</fullName>
    </submittedName>
</protein>
<proteinExistence type="predicted"/>
<name>A0ABP3QEI7_9PROT</name>
<feature type="compositionally biased region" description="Basic and acidic residues" evidence="1">
    <location>
        <begin position="72"/>
        <end position="85"/>
    </location>
</feature>
<dbReference type="Proteomes" id="UP001501588">
    <property type="component" value="Unassembled WGS sequence"/>
</dbReference>
<evidence type="ECO:0000313" key="3">
    <source>
        <dbReference type="Proteomes" id="UP001501588"/>
    </source>
</evidence>
<organism evidence="2 3">
    <name type="scientific">Craurococcus roseus</name>
    <dbReference type="NCBI Taxonomy" id="77585"/>
    <lineage>
        <taxon>Bacteria</taxon>
        <taxon>Pseudomonadati</taxon>
        <taxon>Pseudomonadota</taxon>
        <taxon>Alphaproteobacteria</taxon>
        <taxon>Acetobacterales</taxon>
        <taxon>Acetobacteraceae</taxon>
        <taxon>Craurococcus</taxon>
    </lineage>
</organism>
<gene>
    <name evidence="2" type="ORF">GCM10009416_29870</name>
</gene>